<sequence>MRKPIRLYTDEFYPLALTKAIIQYRNKKIVNYIDWKRSCRNYLVVHHEWVAKEITDMIVFFPEGDLFRVYTEDEMALRAAVN</sequence>
<dbReference type="RefSeq" id="YP_006908582.1">
    <property type="nucleotide sequence ID" value="NC_018875.1"/>
</dbReference>
<evidence type="ECO:0000313" key="1">
    <source>
        <dbReference type="EMBL" id="AER41500.1"/>
    </source>
</evidence>
<gene>
    <name evidence="1" type="primary">lef-6</name>
</gene>
<dbReference type="GeneID" id="13842620"/>
<dbReference type="EMBL" id="JN408834">
    <property type="protein sequence ID" value="AER41500.1"/>
    <property type="molecule type" value="Genomic_DNA"/>
</dbReference>
<dbReference type="Proteomes" id="UP000201571">
    <property type="component" value="Segment"/>
</dbReference>
<dbReference type="KEGG" id="vg:13842620"/>
<accession>K4ERU6</accession>
<protein>
    <submittedName>
        <fullName evidence="1">Late expression factor 6</fullName>
    </submittedName>
</protein>
<organism evidence="1 2">
    <name type="scientific">Epinotia aporema granulovirus</name>
    <dbReference type="NCBI Taxonomy" id="166056"/>
    <lineage>
        <taxon>Viruses</taxon>
        <taxon>Viruses incertae sedis</taxon>
        <taxon>Naldaviricetes</taxon>
        <taxon>Lefavirales</taxon>
        <taxon>Baculoviridae</taxon>
        <taxon>Betabaculovirus</taxon>
        <taxon>Betabaculovirus epaporemae</taxon>
    </lineage>
</organism>
<proteinExistence type="predicted"/>
<dbReference type="OrthoDB" id="22297at10239"/>
<reference evidence="1 2" key="1">
    <citation type="journal article" date="2012" name="BMC Genomics">
        <title>Genome of Epinotia aporema granulovirus (EpapGV), a polyorganotropic fast killing betabaculovirus with a novel thymidylate kinase gene.</title>
        <authorList>
            <person name="Ferrelli M.L."/>
            <person name="Salvador R."/>
            <person name="Biedma M.E."/>
            <person name="Berretta M.F."/>
            <person name="Haase S."/>
            <person name="Sciocco-Cap A."/>
            <person name="Ghiringhelli P.D."/>
            <person name="Romanowski V."/>
        </authorList>
    </citation>
    <scope>NUCLEOTIDE SEQUENCE [LARGE SCALE GENOMIC DNA]</scope>
</reference>
<name>K4ERU6_9BBAC</name>
<evidence type="ECO:0000313" key="2">
    <source>
        <dbReference type="Proteomes" id="UP000201571"/>
    </source>
</evidence>
<keyword evidence="2" id="KW-1185">Reference proteome</keyword>